<name>A0AAE0YND7_9GAST</name>
<gene>
    <name evidence="1" type="ORF">RRG08_007105</name>
</gene>
<keyword evidence="2" id="KW-1185">Reference proteome</keyword>
<dbReference type="AlphaFoldDB" id="A0AAE0YND7"/>
<accession>A0AAE0YND7</accession>
<evidence type="ECO:0000313" key="1">
    <source>
        <dbReference type="EMBL" id="KAK3750596.1"/>
    </source>
</evidence>
<comment type="caution">
    <text evidence="1">The sequence shown here is derived from an EMBL/GenBank/DDBJ whole genome shotgun (WGS) entry which is preliminary data.</text>
</comment>
<evidence type="ECO:0000313" key="2">
    <source>
        <dbReference type="Proteomes" id="UP001283361"/>
    </source>
</evidence>
<dbReference type="Proteomes" id="UP001283361">
    <property type="component" value="Unassembled WGS sequence"/>
</dbReference>
<reference evidence="1" key="1">
    <citation type="journal article" date="2023" name="G3 (Bethesda)">
        <title>A reference genome for the long-term kleptoplast-retaining sea slug Elysia crispata morphotype clarki.</title>
        <authorList>
            <person name="Eastman K.E."/>
            <person name="Pendleton A.L."/>
            <person name="Shaikh M.A."/>
            <person name="Suttiyut T."/>
            <person name="Ogas R."/>
            <person name="Tomko P."/>
            <person name="Gavelis G."/>
            <person name="Widhalm J.R."/>
            <person name="Wisecaver J.H."/>
        </authorList>
    </citation>
    <scope>NUCLEOTIDE SEQUENCE</scope>
    <source>
        <strain evidence="1">ECLA1</strain>
    </source>
</reference>
<proteinExistence type="predicted"/>
<organism evidence="1 2">
    <name type="scientific">Elysia crispata</name>
    <name type="common">lettuce slug</name>
    <dbReference type="NCBI Taxonomy" id="231223"/>
    <lineage>
        <taxon>Eukaryota</taxon>
        <taxon>Metazoa</taxon>
        <taxon>Spiralia</taxon>
        <taxon>Lophotrochozoa</taxon>
        <taxon>Mollusca</taxon>
        <taxon>Gastropoda</taxon>
        <taxon>Heterobranchia</taxon>
        <taxon>Euthyneura</taxon>
        <taxon>Panpulmonata</taxon>
        <taxon>Sacoglossa</taxon>
        <taxon>Placobranchoidea</taxon>
        <taxon>Plakobranchidae</taxon>
        <taxon>Elysia</taxon>
    </lineage>
</organism>
<dbReference type="EMBL" id="JAWDGP010005868">
    <property type="protein sequence ID" value="KAK3750596.1"/>
    <property type="molecule type" value="Genomic_DNA"/>
</dbReference>
<protein>
    <submittedName>
        <fullName evidence="1">Uncharacterized protein</fullName>
    </submittedName>
</protein>
<sequence length="77" mass="8735">MRQLPTIPPLHGLEFHVMCSKTVENTGIEWDDTGYTSCISVTVMDDKGDPKHITRPERLGLTRILVDSRGVTQKQHF</sequence>